<evidence type="ECO:0000256" key="3">
    <source>
        <dbReference type="ARBA" id="ARBA00022452"/>
    </source>
</evidence>
<keyword evidence="2 12" id="KW-0813">Transport</keyword>
<dbReference type="PANTHER" id="PTHR30069">
    <property type="entry name" value="TONB-DEPENDENT OUTER MEMBRANE RECEPTOR"/>
    <property type="match status" value="1"/>
</dbReference>
<evidence type="ECO:0000259" key="15">
    <source>
        <dbReference type="SMART" id="SM00965"/>
    </source>
</evidence>
<evidence type="ECO:0000256" key="8">
    <source>
        <dbReference type="ARBA" id="ARBA00023077"/>
    </source>
</evidence>
<dbReference type="InterPro" id="IPR008969">
    <property type="entry name" value="CarboxyPept-like_regulatory"/>
</dbReference>
<dbReference type="PROSITE" id="PS52016">
    <property type="entry name" value="TONB_DEPENDENT_REC_3"/>
    <property type="match status" value="1"/>
</dbReference>
<dbReference type="Pfam" id="PF00593">
    <property type="entry name" value="TonB_dep_Rec_b-barrel"/>
    <property type="match status" value="1"/>
</dbReference>
<dbReference type="NCBIfam" id="TIGR04056">
    <property type="entry name" value="OMP_RagA_SusC"/>
    <property type="match status" value="1"/>
</dbReference>
<evidence type="ECO:0000256" key="4">
    <source>
        <dbReference type="ARBA" id="ARBA00022496"/>
    </source>
</evidence>
<evidence type="ECO:0000256" key="11">
    <source>
        <dbReference type="ARBA" id="ARBA00023237"/>
    </source>
</evidence>
<comment type="subcellular location">
    <subcellularLocation>
        <location evidence="1 12">Cell outer membrane</location>
        <topology evidence="1 12">Multi-pass membrane protein</topology>
    </subcellularLocation>
</comment>
<dbReference type="EMBL" id="CP066775">
    <property type="protein sequence ID" value="QQL50471.1"/>
    <property type="molecule type" value="Genomic_DNA"/>
</dbReference>
<keyword evidence="17" id="KW-1185">Reference proteome</keyword>
<keyword evidence="10 16" id="KW-0675">Receptor</keyword>
<comment type="similarity">
    <text evidence="12 13">Belongs to the TonB-dependent receptor family.</text>
</comment>
<feature type="domain" description="Secretin/TonB short N-terminal" evidence="15">
    <location>
        <begin position="55"/>
        <end position="106"/>
    </location>
</feature>
<evidence type="ECO:0000256" key="13">
    <source>
        <dbReference type="RuleBase" id="RU003357"/>
    </source>
</evidence>
<dbReference type="InterPro" id="IPR000531">
    <property type="entry name" value="Beta-barrel_TonB"/>
</dbReference>
<keyword evidence="3 12" id="KW-1134">Transmembrane beta strand</keyword>
<dbReference type="Pfam" id="PF13715">
    <property type="entry name" value="CarbopepD_reg_2"/>
    <property type="match status" value="1"/>
</dbReference>
<dbReference type="PANTHER" id="PTHR30069:SF29">
    <property type="entry name" value="HEMOGLOBIN AND HEMOGLOBIN-HAPTOGLOBIN-BINDING PROTEIN 1-RELATED"/>
    <property type="match status" value="1"/>
</dbReference>
<sequence>MKITVSQILIAAVISTATFASPLMAQNILTKPVTISLQNVTLLDIITYLQKTDNVKFIYSANVIDVNKRVSVNVQGRQLGDVLDQVLKANNINYSVLKDRVILEKMPADAPTATNSTVTTSSAPAFLNAAITVTGKVTDESGQPVIGATIVEKGTTNGVSAGVDGSYSLNVSGPDATLVISFLGYNPKEVVVGAQTTINVTLTANVRSLNEVVVVGYGTQKKSAVTGAISSVRSSDLQDQQLTRIDDALKGRTSGVTVVQSSGAPGSTPTVRVRGVTSINNSDPLYVIDGVVVDNGGIDNINPNDVESIDVLKDASAAIYGSRASNGVVIVTTKKGAKGPAKLAYNGYIGWQGPVSKVKLANATQYATLRNQALTNDGNAALFANPSQYGVGTNWQDQIFSNSARIQNHNLSISGANDNASYYTSFGYLDQQGIVMPEISNYKKFNFTTNTSYKVKKWLTIGENFTYTYTRSQNNFNTNSVFGGPLSSALNLDPITPVVVSDINAQPNASTYNNNASLIQRNGAGLPYGISNYVANEITNPFAYAATQQGNYNYATNLLGNAFVEVSPVAGLKIRSQISAKQAYYGSNSFTPLYYLNANSTNLSNTSQYEANNRNFTWNIDNTITYTRSFGLHNFTALIGQSAQQESASGIGGTFIGEPINTFAQASPNFTLANANKIANGFDNQPYRLASTFARLTYDYDQKFLFTGIIRRDGSSKFGSNNVFGVFPSAEVGYVITRENFFPKDTFVDFLKIRGSYGVVGNEMSLSPFQFTSTIGSGRNYVFGQDNLIIGYSPNAPSNPDLKWEETRTADIGIDATLLNNLTVTVDIYRKLTKGMLQAVQLPAYAGFAGQPYANIGDMENKGIELDLGYRNKIGEFSYSMNGNISYNRNRVTYLGTQINFLTVGSVQNANYEIGRTAVGQPVGAFYGFENQGVFHSQAEINGYTNANGGLIQPNAKPGDFKWTDINGDGKIDASDRKFLGNPLPTFTYGFNFNGSYKNFDMRLFGQGVWGNKIYQAYRRLDLVAANYPIEALNSWTASNPQSNYPRLTDADPNSNFRNPSNFYLQSGAYFRIKTLQFGYTLPKAFLNKIDVNKVRVFVSSNNLATITKYKGYDPEIQGGIDMGIYPQSRTFMVGMDITL</sequence>
<evidence type="ECO:0000256" key="14">
    <source>
        <dbReference type="SAM" id="SignalP"/>
    </source>
</evidence>
<dbReference type="RefSeq" id="WP_198173595.1">
    <property type="nucleotide sequence ID" value="NZ_CP066775.1"/>
</dbReference>
<dbReference type="InterPro" id="IPR011662">
    <property type="entry name" value="Secretin/TonB_short_N"/>
</dbReference>
<dbReference type="GO" id="GO:0044718">
    <property type="term" value="P:siderophore transmembrane transport"/>
    <property type="evidence" value="ECO:0007669"/>
    <property type="project" value="TreeGrafter"/>
</dbReference>
<keyword evidence="4" id="KW-0406">Ion transport</keyword>
<dbReference type="SUPFAM" id="SSF49464">
    <property type="entry name" value="Carboxypeptidase regulatory domain-like"/>
    <property type="match status" value="1"/>
</dbReference>
<gene>
    <name evidence="16" type="ORF">GO620_003170</name>
</gene>
<dbReference type="GO" id="GO:0015344">
    <property type="term" value="F:siderophore uptake transmembrane transporter activity"/>
    <property type="evidence" value="ECO:0007669"/>
    <property type="project" value="TreeGrafter"/>
</dbReference>
<evidence type="ECO:0000256" key="6">
    <source>
        <dbReference type="ARBA" id="ARBA00022729"/>
    </source>
</evidence>
<protein>
    <submittedName>
        <fullName evidence="16">TonB-dependent receptor</fullName>
    </submittedName>
</protein>
<keyword evidence="5 12" id="KW-0812">Transmembrane</keyword>
<keyword evidence="9 12" id="KW-0472">Membrane</keyword>
<keyword evidence="11 12" id="KW-0998">Cell outer membrane</keyword>
<dbReference type="InterPro" id="IPR037066">
    <property type="entry name" value="Plug_dom_sf"/>
</dbReference>
<dbReference type="InterPro" id="IPR012910">
    <property type="entry name" value="Plug_dom"/>
</dbReference>
<dbReference type="GO" id="GO:0009279">
    <property type="term" value="C:cell outer membrane"/>
    <property type="evidence" value="ECO:0007669"/>
    <property type="project" value="UniProtKB-SubCell"/>
</dbReference>
<dbReference type="Gene3D" id="2.170.130.10">
    <property type="entry name" value="TonB-dependent receptor, plug domain"/>
    <property type="match status" value="1"/>
</dbReference>
<dbReference type="AlphaFoldDB" id="A0A7T7JHN5"/>
<keyword evidence="4" id="KW-0410">Iron transport</keyword>
<reference evidence="16 17" key="1">
    <citation type="submission" date="2020-12" db="EMBL/GenBank/DDBJ databases">
        <title>HMF7856_wgs.fasta genome submission.</title>
        <authorList>
            <person name="Kang H."/>
            <person name="Kim H."/>
            <person name="Joh K."/>
        </authorList>
    </citation>
    <scope>NUCLEOTIDE SEQUENCE [LARGE SCALE GENOMIC DNA]</scope>
    <source>
        <strain evidence="16 17">HMF7856</strain>
    </source>
</reference>
<accession>A0A7T7JHN5</accession>
<dbReference type="Gene3D" id="2.60.40.1120">
    <property type="entry name" value="Carboxypeptidase-like, regulatory domain"/>
    <property type="match status" value="1"/>
</dbReference>
<feature type="chain" id="PRO_5031270399" evidence="14">
    <location>
        <begin position="21"/>
        <end position="1140"/>
    </location>
</feature>
<evidence type="ECO:0000256" key="10">
    <source>
        <dbReference type="ARBA" id="ARBA00023170"/>
    </source>
</evidence>
<evidence type="ECO:0000313" key="16">
    <source>
        <dbReference type="EMBL" id="QQL50471.1"/>
    </source>
</evidence>
<dbReference type="InterPro" id="IPR023996">
    <property type="entry name" value="TonB-dep_OMP_SusC/RagA"/>
</dbReference>
<keyword evidence="6 14" id="KW-0732">Signal</keyword>
<organism evidence="16 17">
    <name type="scientific">Mucilaginibacter ginkgonis</name>
    <dbReference type="NCBI Taxonomy" id="2682091"/>
    <lineage>
        <taxon>Bacteria</taxon>
        <taxon>Pseudomonadati</taxon>
        <taxon>Bacteroidota</taxon>
        <taxon>Sphingobacteriia</taxon>
        <taxon>Sphingobacteriales</taxon>
        <taxon>Sphingobacteriaceae</taxon>
        <taxon>Mucilaginibacter</taxon>
    </lineage>
</organism>
<dbReference type="InterPro" id="IPR036942">
    <property type="entry name" value="Beta-barrel_TonB_sf"/>
</dbReference>
<name>A0A7T7JHN5_9SPHI</name>
<proteinExistence type="inferred from homology"/>
<dbReference type="NCBIfam" id="TIGR04057">
    <property type="entry name" value="SusC_RagA_signa"/>
    <property type="match status" value="1"/>
</dbReference>
<dbReference type="SMART" id="SM00965">
    <property type="entry name" value="STN"/>
    <property type="match status" value="1"/>
</dbReference>
<dbReference type="Pfam" id="PF07715">
    <property type="entry name" value="Plug"/>
    <property type="match status" value="1"/>
</dbReference>
<evidence type="ECO:0000313" key="17">
    <source>
        <dbReference type="Proteomes" id="UP000429232"/>
    </source>
</evidence>
<feature type="signal peptide" evidence="14">
    <location>
        <begin position="1"/>
        <end position="20"/>
    </location>
</feature>
<evidence type="ECO:0000256" key="2">
    <source>
        <dbReference type="ARBA" id="ARBA00022448"/>
    </source>
</evidence>
<evidence type="ECO:0000256" key="5">
    <source>
        <dbReference type="ARBA" id="ARBA00022692"/>
    </source>
</evidence>
<dbReference type="Pfam" id="PF07660">
    <property type="entry name" value="STN"/>
    <property type="match status" value="1"/>
</dbReference>
<dbReference type="Proteomes" id="UP000429232">
    <property type="component" value="Chromosome"/>
</dbReference>
<dbReference type="Gene3D" id="2.40.170.20">
    <property type="entry name" value="TonB-dependent receptor, beta-barrel domain"/>
    <property type="match status" value="1"/>
</dbReference>
<keyword evidence="8 13" id="KW-0798">TonB box</keyword>
<evidence type="ECO:0000256" key="1">
    <source>
        <dbReference type="ARBA" id="ARBA00004571"/>
    </source>
</evidence>
<dbReference type="SUPFAM" id="SSF56935">
    <property type="entry name" value="Porins"/>
    <property type="match status" value="1"/>
</dbReference>
<dbReference type="InterPro" id="IPR039426">
    <property type="entry name" value="TonB-dep_rcpt-like"/>
</dbReference>
<dbReference type="KEGG" id="mgik:GO620_003170"/>
<dbReference type="InterPro" id="IPR023997">
    <property type="entry name" value="TonB-dep_OMP_SusC/RagA_CS"/>
</dbReference>
<evidence type="ECO:0000256" key="12">
    <source>
        <dbReference type="PROSITE-ProRule" id="PRU01360"/>
    </source>
</evidence>
<evidence type="ECO:0000256" key="9">
    <source>
        <dbReference type="ARBA" id="ARBA00023136"/>
    </source>
</evidence>
<evidence type="ECO:0000256" key="7">
    <source>
        <dbReference type="ARBA" id="ARBA00023004"/>
    </source>
</evidence>
<keyword evidence="7" id="KW-0408">Iron</keyword>